<feature type="compositionally biased region" description="Basic and acidic residues" evidence="1">
    <location>
        <begin position="169"/>
        <end position="181"/>
    </location>
</feature>
<dbReference type="AlphaFoldDB" id="A0A1W7CW15"/>
<dbReference type="OrthoDB" id="4337756at2"/>
<protein>
    <submittedName>
        <fullName evidence="2">Uncharacterized protein</fullName>
    </submittedName>
</protein>
<dbReference type="KEGG" id="smao:CAG99_08285"/>
<feature type="region of interest" description="Disordered" evidence="1">
    <location>
        <begin position="159"/>
        <end position="181"/>
    </location>
</feature>
<keyword evidence="3" id="KW-1185">Reference proteome</keyword>
<proteinExistence type="predicted"/>
<accession>A0A1W7CW15</accession>
<feature type="compositionally biased region" description="Acidic residues" evidence="1">
    <location>
        <begin position="159"/>
        <end position="168"/>
    </location>
</feature>
<evidence type="ECO:0000256" key="1">
    <source>
        <dbReference type="SAM" id="MobiDB-lite"/>
    </source>
</evidence>
<dbReference type="RefSeq" id="WP_086158359.1">
    <property type="nucleotide sequence ID" value="NZ_CP021121.1"/>
</dbReference>
<dbReference type="Proteomes" id="UP000194218">
    <property type="component" value="Chromosome"/>
</dbReference>
<evidence type="ECO:0000313" key="3">
    <source>
        <dbReference type="Proteomes" id="UP000194218"/>
    </source>
</evidence>
<organism evidence="2 3">
    <name type="scientific">Streptomyces marincola</name>
    <dbReference type="NCBI Taxonomy" id="2878388"/>
    <lineage>
        <taxon>Bacteria</taxon>
        <taxon>Bacillati</taxon>
        <taxon>Actinomycetota</taxon>
        <taxon>Actinomycetes</taxon>
        <taxon>Kitasatosporales</taxon>
        <taxon>Streptomycetaceae</taxon>
        <taxon>Streptomyces</taxon>
    </lineage>
</organism>
<reference evidence="2 3" key="1">
    <citation type="submission" date="2017-05" db="EMBL/GenBank/DDBJ databases">
        <title>Complete genome sequence of Streptomyces sp. SCSIO 03032 revealed the diverse biosynthetic pathways for its bioactive secondary metabolites.</title>
        <authorList>
            <person name="Ma L."/>
            <person name="Zhu Y."/>
            <person name="Zhang W."/>
            <person name="Zhang G."/>
            <person name="Tian X."/>
            <person name="Zhang S."/>
            <person name="Zhang C."/>
        </authorList>
    </citation>
    <scope>NUCLEOTIDE SEQUENCE [LARGE SCALE GENOMIC DNA]</scope>
    <source>
        <strain evidence="2 3">SCSIO 03032</strain>
    </source>
</reference>
<sequence length="181" mass="19103">MVTGLLLVAFMFFVFARAAVLRNGGQSAADAAALAATHEARDRLYERFLDAIGEDADEDADLEDILDGDDFEVGSACGEAAPRLASSNDAGIESCGVASGRAGYTVRVATTETVGDTVIPGTESQRAYAGATAVLEGLCQVASEEPDLVELECEDGDWSFDPADEEELPEARDLFRVSLED</sequence>
<dbReference type="EMBL" id="CP021121">
    <property type="protein sequence ID" value="ARQ68859.1"/>
    <property type="molecule type" value="Genomic_DNA"/>
</dbReference>
<evidence type="ECO:0000313" key="2">
    <source>
        <dbReference type="EMBL" id="ARQ68859.1"/>
    </source>
</evidence>
<gene>
    <name evidence="2" type="ORF">CAG99_08285</name>
</gene>
<name>A0A1W7CW15_9ACTN</name>